<comment type="caution">
    <text evidence="3">The sequence shown here is derived from an EMBL/GenBank/DDBJ whole genome shotgun (WGS) entry which is preliminary data.</text>
</comment>
<organism evidence="3 4">
    <name type="scientific">Candidozyma auris</name>
    <name type="common">Yeast</name>
    <name type="synonym">Candida auris</name>
    <dbReference type="NCBI Taxonomy" id="498019"/>
    <lineage>
        <taxon>Eukaryota</taxon>
        <taxon>Fungi</taxon>
        <taxon>Dikarya</taxon>
        <taxon>Ascomycota</taxon>
        <taxon>Saccharomycotina</taxon>
        <taxon>Pichiomycetes</taxon>
        <taxon>Metschnikowiaceae</taxon>
        <taxon>Candidozyma</taxon>
    </lineage>
</organism>
<feature type="region of interest" description="Disordered" evidence="1">
    <location>
        <begin position="49"/>
        <end position="185"/>
    </location>
</feature>
<dbReference type="Proteomes" id="UP000037122">
    <property type="component" value="Unassembled WGS sequence"/>
</dbReference>
<name>A0A0L0NT29_CANAR</name>
<dbReference type="VEuPathDB" id="FungiDB:QG37_05701"/>
<dbReference type="VEuPathDB" id="FungiDB:CJJ07_003166"/>
<dbReference type="VEuPathDB" id="FungiDB:CJI97_000012"/>
<sequence length="202" mass="20324">MLHFTILLALAAPAIAQTTTYAYSDDGREYTVTLTGDKISDIATTVTTLSDDGSTRERTFLTYTGQGQRPTGDAGPNGPDESDSSDEDDLDDDAEDLFSSDDDGVIVGLDNEQENQPGNTGSGTGSQTVARQTTMSGTGSAAATSNSASAPASGTKSGSQSASGSGSKTSGVATQSETSGNEGVAARYDIGALLLGAAMALL</sequence>
<feature type="signal peptide" evidence="2">
    <location>
        <begin position="1"/>
        <end position="16"/>
    </location>
</feature>
<feature type="compositionally biased region" description="Acidic residues" evidence="1">
    <location>
        <begin position="80"/>
        <end position="104"/>
    </location>
</feature>
<evidence type="ECO:0008006" key="5">
    <source>
        <dbReference type="Google" id="ProtNLM"/>
    </source>
</evidence>
<keyword evidence="2" id="KW-0732">Signal</keyword>
<reference evidence="4" key="1">
    <citation type="journal article" date="2015" name="BMC Genomics">
        <title>Draft genome of a commonly misdiagnosed multidrug resistant pathogen Candida auris.</title>
        <authorList>
            <person name="Chatterjee S."/>
            <person name="Alampalli S.V."/>
            <person name="Nageshan R.K."/>
            <person name="Chettiar S.T."/>
            <person name="Joshi S."/>
            <person name="Tatu U.S."/>
        </authorList>
    </citation>
    <scope>NUCLEOTIDE SEQUENCE [LARGE SCALE GENOMIC DNA]</scope>
    <source>
        <strain evidence="4">6684</strain>
    </source>
</reference>
<proteinExistence type="predicted"/>
<dbReference type="AlphaFoldDB" id="A0A0L0NT29"/>
<evidence type="ECO:0000256" key="1">
    <source>
        <dbReference type="SAM" id="MobiDB-lite"/>
    </source>
</evidence>
<feature type="chain" id="PRO_5030010099" description="Cell wall protein" evidence="2">
    <location>
        <begin position="17"/>
        <end position="202"/>
    </location>
</feature>
<dbReference type="EMBL" id="LGST01000041">
    <property type="protein sequence ID" value="KND97327.1"/>
    <property type="molecule type" value="Genomic_DNA"/>
</dbReference>
<feature type="compositionally biased region" description="Polar residues" evidence="1">
    <location>
        <begin position="172"/>
        <end position="181"/>
    </location>
</feature>
<dbReference type="VEuPathDB" id="FungiDB:CJJ09_001966"/>
<gene>
    <name evidence="3" type="ORF">QG37_05701</name>
</gene>
<feature type="compositionally biased region" description="Low complexity" evidence="1">
    <location>
        <begin position="133"/>
        <end position="171"/>
    </location>
</feature>
<dbReference type="VEuPathDB" id="FungiDB:CJI96_0001442"/>
<accession>A0A0L0NT29</accession>
<evidence type="ECO:0000313" key="4">
    <source>
        <dbReference type="Proteomes" id="UP000037122"/>
    </source>
</evidence>
<evidence type="ECO:0000313" key="3">
    <source>
        <dbReference type="EMBL" id="KND97327.1"/>
    </source>
</evidence>
<dbReference type="VEuPathDB" id="FungiDB:B9J08_000005"/>
<protein>
    <recommendedName>
        <fullName evidence="5">Cell wall protein</fullName>
    </recommendedName>
</protein>
<feature type="compositionally biased region" description="Polar residues" evidence="1">
    <location>
        <begin position="114"/>
        <end position="132"/>
    </location>
</feature>
<evidence type="ECO:0000256" key="2">
    <source>
        <dbReference type="SAM" id="SignalP"/>
    </source>
</evidence>